<evidence type="ECO:0000313" key="2">
    <source>
        <dbReference type="EMBL" id="CAB3726922.1"/>
    </source>
</evidence>
<dbReference type="NCBIfam" id="TIGR01901">
    <property type="entry name" value="adhes_NPXG"/>
    <property type="match status" value="1"/>
</dbReference>
<organism evidence="2 5">
    <name type="scientific">Paraburkholderia rhynchosiae</name>
    <dbReference type="NCBI Taxonomy" id="487049"/>
    <lineage>
        <taxon>Bacteria</taxon>
        <taxon>Pseudomonadati</taxon>
        <taxon>Pseudomonadota</taxon>
        <taxon>Betaproteobacteria</taxon>
        <taxon>Burkholderiales</taxon>
        <taxon>Burkholderiaceae</taxon>
        <taxon>Paraburkholderia</taxon>
    </lineage>
</organism>
<feature type="domain" description="Filamentous haemagglutinin FhaB/tRNA nuclease CdiA-like TPS" evidence="1">
    <location>
        <begin position="45"/>
        <end position="156"/>
    </location>
</feature>
<dbReference type="Proteomes" id="UP000494205">
    <property type="component" value="Unassembled WGS sequence"/>
</dbReference>
<dbReference type="Gene3D" id="2.160.20.10">
    <property type="entry name" value="Single-stranded right-handed beta-helix, Pectin lyase-like"/>
    <property type="match status" value="1"/>
</dbReference>
<protein>
    <submittedName>
        <fullName evidence="3">Filamentous hemagglutinin</fullName>
    </submittedName>
</protein>
<dbReference type="RefSeq" id="WP_102634924.1">
    <property type="nucleotide sequence ID" value="NZ_CADIJZ010000024.1"/>
</dbReference>
<reference evidence="3 4" key="1">
    <citation type="submission" date="2018-01" db="EMBL/GenBank/DDBJ databases">
        <title>Whole genome analyses suggest that Burkholderia sensu lato contains two further novel genera in the rhizoxinica-symbiotica group Mycetohabitans gen. nov., and Trinickia gen. nov.: implications for the evolution of diazotrophy and nodulation in the Burkholderiaceae.</title>
        <authorList>
            <person name="Estrada-de los Santos P."/>
            <person name="Palmer M."/>
            <person name="Chavez-Ramirez B."/>
            <person name="Beukes C."/>
            <person name="Steenkamp E.T."/>
            <person name="Hirsch A.M."/>
            <person name="Manyaka P."/>
            <person name="Maluk M."/>
            <person name="Lafos M."/>
            <person name="Crook M."/>
            <person name="Gross E."/>
            <person name="Simon M.F."/>
            <person name="Bueno dos Reis Junior F."/>
            <person name="Poole P.S."/>
            <person name="Venter S.N."/>
            <person name="James E.K."/>
        </authorList>
    </citation>
    <scope>NUCLEOTIDE SEQUENCE [LARGE SCALE GENOMIC DNA]</scope>
    <source>
        <strain evidence="3 4">WSM 3937</strain>
    </source>
</reference>
<dbReference type="AlphaFoldDB" id="A0A2N7WC31"/>
<dbReference type="Gene3D" id="2.160.20.110">
    <property type="match status" value="1"/>
</dbReference>
<evidence type="ECO:0000259" key="1">
    <source>
        <dbReference type="SMART" id="SM00912"/>
    </source>
</evidence>
<name>A0A2N7WC31_9BURK</name>
<dbReference type="EMBL" id="PNXY01000022">
    <property type="protein sequence ID" value="PMS26915.1"/>
    <property type="molecule type" value="Genomic_DNA"/>
</dbReference>
<dbReference type="SUPFAM" id="SSF51126">
    <property type="entry name" value="Pectin lyase-like"/>
    <property type="match status" value="1"/>
</dbReference>
<evidence type="ECO:0000313" key="5">
    <source>
        <dbReference type="Proteomes" id="UP000494205"/>
    </source>
</evidence>
<dbReference type="InterPro" id="IPR011493">
    <property type="entry name" value="GLUG"/>
</dbReference>
<dbReference type="InterPro" id="IPR050909">
    <property type="entry name" value="Bact_Autotransporter_VF"/>
</dbReference>
<sequence>MNRTASASYVQDRSRTRDARRALTALLPLAAAVLFCVASMDARAAGALPAGGRFVGGSGSVGGDGTTLTINQSSSRGVVDWNSFSIGGNNRVVFANNNGATLNRVTGGSPSAILGTLTASGSVYLINPQGIVVGPKGVVLTNGRFVASTLDAVDTDAFMNGRPLTLSGNSTASIVNLGTIASGAGDVFLIARQRVGNAGTISAPNGTAELAVAQQVLLQDSSSGRQVFVQASQDSQAGQTGSGGTLVNRGVIQAAQVSLQAADGNIYALAGNHEAIRATGTAMRDGHVWLVAGHGTLRPGGSIEAAGGTVDMSADTLSFPAGGTTVRAGQWNIATPAFTVEDSAARALSTSLGAGTSVNVQTTGANGIAGDIDVNSGIGWQGNASLTLAAYRHVTVAEGATIGNRGGGNLTLRADAASIDNGGGIANHGVIDWSGSTGLVSALYDMNGTYSAGTLLGNPAWTAAPGSGRLTQITAYKLINSVADLQNMSQDLAGNYALGTDVDATGYTLTPIGDHTTPFTGQFDGMWHNVRNAKIVIADFSKDYSSGLFGVVGLAGVLRDVGVENSSVSTSYFGSGLLAGVNQGVIANAHSTGVAMEVFQDGTTFGGLVGRNEGAVERSWSSAAVSGSDANGGLVGYNLGSIAQSYATGSVSPVFSTGYGGGLVGINDGTVTQSFATGAVQTRTMPTHGVIAFGSGTLAPDVYWNRETTGQAVSGGNLPASNGLSTAQMSDAASFAGYDFGPNGVWAMPFAATHPVLRWQLAH</sequence>
<dbReference type="Pfam" id="PF05860">
    <property type="entry name" value="TPS"/>
    <property type="match status" value="1"/>
</dbReference>
<dbReference type="InterPro" id="IPR008638">
    <property type="entry name" value="FhaB/CdiA-like_TPS"/>
</dbReference>
<evidence type="ECO:0000313" key="4">
    <source>
        <dbReference type="Proteomes" id="UP000235659"/>
    </source>
</evidence>
<reference evidence="2 5" key="2">
    <citation type="submission" date="2020-04" db="EMBL/GenBank/DDBJ databases">
        <authorList>
            <person name="De Canck E."/>
        </authorList>
    </citation>
    <scope>NUCLEOTIDE SEQUENCE [LARGE SCALE GENOMIC DNA]</scope>
    <source>
        <strain evidence="2 5">LMG 27174</strain>
    </source>
</reference>
<dbReference type="OrthoDB" id="218680at2"/>
<dbReference type="PANTHER" id="PTHR12338:SF5">
    <property type="entry name" value="ANTIGEN 43-RELATED"/>
    <property type="match status" value="1"/>
</dbReference>
<gene>
    <name evidence="3" type="ORF">C0Z16_25945</name>
    <name evidence="2" type="ORF">LMG27174_05448</name>
</gene>
<dbReference type="InterPro" id="IPR012334">
    <property type="entry name" value="Pectin_lyas_fold"/>
</dbReference>
<evidence type="ECO:0000313" key="3">
    <source>
        <dbReference type="EMBL" id="PMS26915.1"/>
    </source>
</evidence>
<dbReference type="SMART" id="SM00912">
    <property type="entry name" value="Haemagg_act"/>
    <property type="match status" value="1"/>
</dbReference>
<dbReference type="InterPro" id="IPR011050">
    <property type="entry name" value="Pectin_lyase_fold/virulence"/>
</dbReference>
<proteinExistence type="predicted"/>
<dbReference type="Pfam" id="PF07581">
    <property type="entry name" value="Glug"/>
    <property type="match status" value="1"/>
</dbReference>
<keyword evidence="4" id="KW-1185">Reference proteome</keyword>
<dbReference type="PANTHER" id="PTHR12338">
    <property type="entry name" value="AUTOTRANSPORTER"/>
    <property type="match status" value="1"/>
</dbReference>
<dbReference type="Proteomes" id="UP000235659">
    <property type="component" value="Unassembled WGS sequence"/>
</dbReference>
<accession>A0A2N7WC31</accession>
<dbReference type="EMBL" id="CADIJZ010000024">
    <property type="protein sequence ID" value="CAB3726922.1"/>
    <property type="molecule type" value="Genomic_DNA"/>
</dbReference>